<dbReference type="Gene3D" id="3.40.190.100">
    <property type="entry name" value="Glycine betaine-binding periplasmic protein, domain 2"/>
    <property type="match status" value="1"/>
</dbReference>
<dbReference type="AlphaFoldDB" id="A0A0A2TF88"/>
<dbReference type="Pfam" id="PF04069">
    <property type="entry name" value="OpuAC"/>
    <property type="match status" value="1"/>
</dbReference>
<reference evidence="3 4" key="1">
    <citation type="journal article" date="2015" name="Stand. Genomic Sci.">
        <title>High quality draft genome sequence of the moderately halophilic bacterium Pontibacillus yanchengensis Y32(T) and comparison among Pontibacillus genomes.</title>
        <authorList>
            <person name="Huang J."/>
            <person name="Qiao Z.X."/>
            <person name="Tang J.W."/>
            <person name="Wang G."/>
        </authorList>
    </citation>
    <scope>NUCLEOTIDE SEQUENCE [LARGE SCALE GENOMIC DNA]</scope>
    <source>
        <strain evidence="3 4">Y32</strain>
    </source>
</reference>
<dbReference type="OrthoDB" id="9801163at2"/>
<feature type="chain" id="PRO_5038915386" evidence="1">
    <location>
        <begin position="21"/>
        <end position="341"/>
    </location>
</feature>
<evidence type="ECO:0000313" key="4">
    <source>
        <dbReference type="Proteomes" id="UP000030147"/>
    </source>
</evidence>
<keyword evidence="4" id="KW-1185">Reference proteome</keyword>
<proteinExistence type="predicted"/>
<dbReference type="EMBL" id="AVBF01000018">
    <property type="protein sequence ID" value="KGP73098.1"/>
    <property type="molecule type" value="Genomic_DNA"/>
</dbReference>
<dbReference type="PROSITE" id="PS51257">
    <property type="entry name" value="PROKAR_LIPOPROTEIN"/>
    <property type="match status" value="1"/>
</dbReference>
<comment type="caution">
    <text evidence="3">The sequence shown here is derived from an EMBL/GenBank/DDBJ whole genome shotgun (WGS) entry which is preliminary data.</text>
</comment>
<dbReference type="Gene3D" id="3.40.190.10">
    <property type="entry name" value="Periplasmic binding protein-like II"/>
    <property type="match status" value="1"/>
</dbReference>
<dbReference type="CDD" id="cd13641">
    <property type="entry name" value="PBP2_HisX_like"/>
    <property type="match status" value="1"/>
</dbReference>
<dbReference type="STRING" id="1385514.N782_07640"/>
<dbReference type="SUPFAM" id="SSF53850">
    <property type="entry name" value="Periplasmic binding protein-like II"/>
    <property type="match status" value="1"/>
</dbReference>
<dbReference type="GO" id="GO:0022857">
    <property type="term" value="F:transmembrane transporter activity"/>
    <property type="evidence" value="ECO:0007669"/>
    <property type="project" value="InterPro"/>
</dbReference>
<feature type="signal peptide" evidence="1">
    <location>
        <begin position="1"/>
        <end position="20"/>
    </location>
</feature>
<dbReference type="eggNOG" id="COG2113">
    <property type="taxonomic scope" value="Bacteria"/>
</dbReference>
<feature type="domain" description="ABC-type glycine betaine transport system substrate-binding" evidence="2">
    <location>
        <begin position="39"/>
        <end position="319"/>
    </location>
</feature>
<evidence type="ECO:0000313" key="3">
    <source>
        <dbReference type="EMBL" id="KGP73098.1"/>
    </source>
</evidence>
<keyword evidence="1" id="KW-0732">Signal</keyword>
<organism evidence="3 4">
    <name type="scientific">Pontibacillus yanchengensis Y32</name>
    <dbReference type="NCBI Taxonomy" id="1385514"/>
    <lineage>
        <taxon>Bacteria</taxon>
        <taxon>Bacillati</taxon>
        <taxon>Bacillota</taxon>
        <taxon>Bacilli</taxon>
        <taxon>Bacillales</taxon>
        <taxon>Bacillaceae</taxon>
        <taxon>Pontibacillus</taxon>
    </lineage>
</organism>
<accession>A0A0A2TF88</accession>
<dbReference type="InterPro" id="IPR007210">
    <property type="entry name" value="ABC_Gly_betaine_transp_sub-bd"/>
</dbReference>
<evidence type="ECO:0000259" key="2">
    <source>
        <dbReference type="Pfam" id="PF04069"/>
    </source>
</evidence>
<dbReference type="GO" id="GO:0043190">
    <property type="term" value="C:ATP-binding cassette (ABC) transporter complex"/>
    <property type="evidence" value="ECO:0007669"/>
    <property type="project" value="InterPro"/>
</dbReference>
<protein>
    <submittedName>
        <fullName evidence="3">ABC transporter substrate-binding protein</fullName>
    </submittedName>
</protein>
<gene>
    <name evidence="3" type="ORF">N782_07640</name>
</gene>
<dbReference type="RefSeq" id="WP_036818460.1">
    <property type="nucleotide sequence ID" value="NZ_AVBF01000018.1"/>
</dbReference>
<sequence>MKKVLIIVSSLILMILAACGSEGASSSGSDSESDKKKIDKIVLADAGWDSIRFHNSVAQTIIENGYGYKTDVTNGSTAATIQGLRQGDINAYMEVWTDNIKELYTESIESGDIEKVAVNFDDNKQGLWVPTYVIEGDEERGIKAAAPDLKTVKDLEQYKDVFEDPEKPGKGRIIGAPSGWALSEYLATKVETYGLQEEYNYFRPGSDAAIVTSLASAYEAGEPWVGYYWSPTWVTAKYDMTLLEEPEFNEEQWEKNRGTEFPPNDVVVAVNSNLPDQAPEVVDFLSNYETSSDLTGEALKYMKDEDASADEAAIWWMKKHEDLWSEWVSEEAATKVKEAIK</sequence>
<evidence type="ECO:0000256" key="1">
    <source>
        <dbReference type="SAM" id="SignalP"/>
    </source>
</evidence>
<name>A0A0A2TF88_9BACI</name>
<dbReference type="Proteomes" id="UP000030147">
    <property type="component" value="Unassembled WGS sequence"/>
</dbReference>